<dbReference type="Pfam" id="PF17104">
    <property type="entry name" value="YBL010C_LAA2"/>
    <property type="match status" value="2"/>
</dbReference>
<feature type="region of interest" description="Disordered" evidence="2">
    <location>
        <begin position="1"/>
        <end position="108"/>
    </location>
</feature>
<accession>A0A061AMK3</accession>
<reference evidence="5" key="2">
    <citation type="journal article" date="2017" name="Genome Announc.">
        <title>Genome sequences of Cyberlindnera fabianii 65, Pichia kudriavzevii 129, and Saccharomyces cerevisiae 131 isolated from fermented masau fruits in Zimbabwe.</title>
        <authorList>
            <person name="van Rijswijck I.M.H."/>
            <person name="Derks M.F.L."/>
            <person name="Abee T."/>
            <person name="de Ridder D."/>
            <person name="Smid E.J."/>
        </authorList>
    </citation>
    <scope>NUCLEOTIDE SEQUENCE [LARGE SCALE GENOMIC DNA]</scope>
    <source>
        <strain evidence="5">65</strain>
    </source>
</reference>
<proteinExistence type="predicted"/>
<feature type="compositionally biased region" description="Acidic residues" evidence="2">
    <location>
        <begin position="63"/>
        <end position="85"/>
    </location>
</feature>
<dbReference type="Proteomes" id="UP000189513">
    <property type="component" value="Unassembled WGS sequence"/>
</dbReference>
<dbReference type="PANTHER" id="PTHR38698:SF1">
    <property type="entry name" value="FUNGAL PROTEIN"/>
    <property type="match status" value="1"/>
</dbReference>
<dbReference type="EMBL" id="MPUK01000001">
    <property type="protein sequence ID" value="ONH69906.1"/>
    <property type="molecule type" value="Genomic_DNA"/>
</dbReference>
<dbReference type="EMBL" id="LK052887">
    <property type="protein sequence ID" value="CDR38840.1"/>
    <property type="molecule type" value="Genomic_DNA"/>
</dbReference>
<feature type="compositionally biased region" description="Low complexity" evidence="2">
    <location>
        <begin position="86"/>
        <end position="95"/>
    </location>
</feature>
<dbReference type="OrthoDB" id="5378975at2759"/>
<dbReference type="VEuPathDB" id="FungiDB:BON22_0042"/>
<dbReference type="PANTHER" id="PTHR38698">
    <property type="entry name" value="EXPRESSED PROTEIN"/>
    <property type="match status" value="1"/>
</dbReference>
<keyword evidence="1" id="KW-0175">Coiled coil</keyword>
<organism evidence="3">
    <name type="scientific">Cyberlindnera fabianii</name>
    <name type="common">Yeast</name>
    <name type="synonym">Hansenula fabianii</name>
    <dbReference type="NCBI Taxonomy" id="36022"/>
    <lineage>
        <taxon>Eukaryota</taxon>
        <taxon>Fungi</taxon>
        <taxon>Dikarya</taxon>
        <taxon>Ascomycota</taxon>
        <taxon>Saccharomycotina</taxon>
        <taxon>Saccharomycetes</taxon>
        <taxon>Phaffomycetales</taxon>
        <taxon>Phaffomycetaceae</taxon>
        <taxon>Cyberlindnera</taxon>
    </lineage>
</organism>
<feature type="compositionally biased region" description="Polar residues" evidence="2">
    <location>
        <begin position="96"/>
        <end position="108"/>
    </location>
</feature>
<sequence>MSDELIGDFPKQTVIPDTVVENTHEATQGNNESAMPSEAEENAVAEATIEEQANGVTSNGVGDGEDDEDDDFGDFSDASFDDFEEPQAAPEPSSPTIEGTETNPTIGQESEFPQSLFQDANALDTRINALCHEAFPRELEKFTIPSNTSILNERSEHLLERLVTPPYLKPYNWKKGSLRRQLLVTLGLPEDVVVQRVRNNEFDMTSYVAKKLEELSINADEKKKLLDITDEEVVRLQAHVLGEDELTGMDEEQLDSAIAQLQQAIGDVEKLVSVWEDEKNRLEEDHRTYESVVENLVGHTQRLQREEALRALKKGKERKLGLFRRKTTR</sequence>
<keyword evidence="5" id="KW-1185">Reference proteome</keyword>
<reference evidence="3" key="1">
    <citation type="journal article" date="2014" name="Genome Announc.">
        <title>Genome sequence of the yeast Cyberlindnera fabianii (Hansenula fabianii).</title>
        <authorList>
            <person name="Freel K.C."/>
            <person name="Sarilar V."/>
            <person name="Neuveglise C."/>
            <person name="Devillers H."/>
            <person name="Friedrich A."/>
            <person name="Schacherer J."/>
        </authorList>
    </citation>
    <scope>NUCLEOTIDE SEQUENCE</scope>
    <source>
        <strain evidence="3">YJS4271</strain>
    </source>
</reference>
<dbReference type="OMA" id="LAQYWTD"/>
<reference evidence="4" key="3">
    <citation type="submission" date="2017-01" db="EMBL/GenBank/DDBJ databases">
        <authorList>
            <person name="Mah S.A."/>
            <person name="Swanson W.J."/>
            <person name="Moy G.W."/>
            <person name="Vacquier V.D."/>
        </authorList>
    </citation>
    <scope>NUCLEOTIDE SEQUENCE [LARGE SCALE GENOMIC DNA]</scope>
    <source>
        <strain evidence="4">65</strain>
    </source>
</reference>
<dbReference type="STRING" id="36022.A0A061AMK3"/>
<name>A0A061AMK3_CYBFA</name>
<evidence type="ECO:0000313" key="4">
    <source>
        <dbReference type="EMBL" id="ONH69906.1"/>
    </source>
</evidence>
<evidence type="ECO:0000256" key="2">
    <source>
        <dbReference type="SAM" id="MobiDB-lite"/>
    </source>
</evidence>
<dbReference type="InterPro" id="IPR031355">
    <property type="entry name" value="YBL010C/LAA2-like"/>
</dbReference>
<dbReference type="AlphaFoldDB" id="A0A061AMK3"/>
<evidence type="ECO:0000313" key="5">
    <source>
        <dbReference type="Proteomes" id="UP000189513"/>
    </source>
</evidence>
<feature type="compositionally biased region" description="Polar residues" evidence="2">
    <location>
        <begin position="25"/>
        <end position="34"/>
    </location>
</feature>
<evidence type="ECO:0000256" key="1">
    <source>
        <dbReference type="SAM" id="Coils"/>
    </source>
</evidence>
<gene>
    <name evidence="4" type="ORF">BON22_0042</name>
    <name evidence="3" type="ORF">CYFA0S_02e06810g</name>
</gene>
<evidence type="ECO:0000313" key="3">
    <source>
        <dbReference type="EMBL" id="CDR38840.1"/>
    </source>
</evidence>
<feature type="coiled-coil region" evidence="1">
    <location>
        <begin position="258"/>
        <end position="292"/>
    </location>
</feature>
<protein>
    <submittedName>
        <fullName evidence="3">CYFA0S02e06810g1_1</fullName>
    </submittedName>
</protein>